<name>A0A8D8AEY2_CULPI</name>
<dbReference type="EMBL" id="HBUE01026741">
    <property type="protein sequence ID" value="CAG6454609.1"/>
    <property type="molecule type" value="Transcribed_RNA"/>
</dbReference>
<dbReference type="AlphaFoldDB" id="A0A8D8AEY2"/>
<protein>
    <submittedName>
        <fullName evidence="2">(northern house mosquito) hypothetical protein</fullName>
    </submittedName>
</protein>
<evidence type="ECO:0000313" key="2">
    <source>
        <dbReference type="EMBL" id="CAG6454609.1"/>
    </source>
</evidence>
<proteinExistence type="predicted"/>
<evidence type="ECO:0000256" key="1">
    <source>
        <dbReference type="SAM" id="MobiDB-lite"/>
    </source>
</evidence>
<reference evidence="2" key="1">
    <citation type="submission" date="2021-05" db="EMBL/GenBank/DDBJ databases">
        <authorList>
            <person name="Alioto T."/>
            <person name="Alioto T."/>
            <person name="Gomez Garrido J."/>
        </authorList>
    </citation>
    <scope>NUCLEOTIDE SEQUENCE</scope>
</reference>
<accession>A0A8D8AEY2</accession>
<organism evidence="2">
    <name type="scientific">Culex pipiens</name>
    <name type="common">House mosquito</name>
    <dbReference type="NCBI Taxonomy" id="7175"/>
    <lineage>
        <taxon>Eukaryota</taxon>
        <taxon>Metazoa</taxon>
        <taxon>Ecdysozoa</taxon>
        <taxon>Arthropoda</taxon>
        <taxon>Hexapoda</taxon>
        <taxon>Insecta</taxon>
        <taxon>Pterygota</taxon>
        <taxon>Neoptera</taxon>
        <taxon>Endopterygota</taxon>
        <taxon>Diptera</taxon>
        <taxon>Nematocera</taxon>
        <taxon>Culicoidea</taxon>
        <taxon>Culicidae</taxon>
        <taxon>Culicinae</taxon>
        <taxon>Culicini</taxon>
        <taxon>Culex</taxon>
        <taxon>Culex</taxon>
    </lineage>
</organism>
<feature type="compositionally biased region" description="Low complexity" evidence="1">
    <location>
        <begin position="1"/>
        <end position="16"/>
    </location>
</feature>
<feature type="region of interest" description="Disordered" evidence="1">
    <location>
        <begin position="1"/>
        <end position="26"/>
    </location>
</feature>
<sequence length="139" mass="14998">MLGSPSAGPTTGPPASFSSRRGDPAAPSTPLPFRAYAVWYFCNRRRTSLRLSSSNCSLFARCATSAVSAAFSWTIRPQRRAKSNICEAASPKASSSVRSSGVTPDLSPGPWPFVLRSRTAFHFFLPPRGNPFLPLPHTN</sequence>